<evidence type="ECO:0000256" key="16">
    <source>
        <dbReference type="ARBA" id="ARBA00043760"/>
    </source>
</evidence>
<keyword evidence="7" id="KW-0963">Cytoplasm</keyword>
<dbReference type="PROSITE" id="PS51181">
    <property type="entry name" value="PPASE_TENSIN"/>
    <property type="match status" value="1"/>
</dbReference>
<dbReference type="AlphaFoldDB" id="A0A7M7GJI7"/>
<keyword evidence="10" id="KW-0443">Lipid metabolism</keyword>
<dbReference type="InterPro" id="IPR003595">
    <property type="entry name" value="Tyr_Pase_cat"/>
</dbReference>
<comment type="catalytic activity">
    <reaction evidence="16">
        <text>a 1,2-diacyl-sn-glycero-3-phospho-(1D-myo-inositol-3,4,5-trisphosphate) + H2O = a 1,2-diacyl-sn-glycero-3-phospho-(1D-myo-inositol-4,5-bisphosphate) + phosphate</text>
        <dbReference type="Rhea" id="RHEA:25017"/>
        <dbReference type="ChEBI" id="CHEBI:15377"/>
        <dbReference type="ChEBI" id="CHEBI:43474"/>
        <dbReference type="ChEBI" id="CHEBI:57836"/>
        <dbReference type="ChEBI" id="CHEBI:58456"/>
        <dbReference type="EC" id="3.1.3.67"/>
    </reaction>
    <physiologicalReaction direction="left-to-right" evidence="16">
        <dbReference type="Rhea" id="RHEA:25018"/>
    </physiologicalReaction>
</comment>
<evidence type="ECO:0000256" key="22">
    <source>
        <dbReference type="SAM" id="MobiDB-lite"/>
    </source>
</evidence>
<comment type="catalytic activity">
    <reaction evidence="12">
        <text>1,2-dihexadecanoyl-sn-glycero-3-phospho-(1D-myo-inositol-3,4,5-trisphosphate) + H2O = 1,2-dihexadecanoyl-sn-glycero-3-phospho-(1D-myo-inositol-4,5-bisphosphate) + phosphate</text>
        <dbReference type="Rhea" id="RHEA:43560"/>
        <dbReference type="ChEBI" id="CHEBI:15377"/>
        <dbReference type="ChEBI" id="CHEBI:43474"/>
        <dbReference type="ChEBI" id="CHEBI:83420"/>
        <dbReference type="ChEBI" id="CHEBI:83423"/>
    </reaction>
    <physiologicalReaction direction="left-to-right" evidence="12">
        <dbReference type="Rhea" id="RHEA:43561"/>
    </physiologicalReaction>
</comment>
<evidence type="ECO:0000256" key="3">
    <source>
        <dbReference type="ARBA" id="ARBA00007881"/>
    </source>
</evidence>
<dbReference type="PROSITE" id="PS51182">
    <property type="entry name" value="C2_TENSIN"/>
    <property type="match status" value="1"/>
</dbReference>
<dbReference type="Pfam" id="PF22785">
    <property type="entry name" value="Tc-R-P"/>
    <property type="match status" value="1"/>
</dbReference>
<reference evidence="26" key="2">
    <citation type="submission" date="2021-01" db="UniProtKB">
        <authorList>
            <consortium name="EnsemblMetazoa"/>
        </authorList>
    </citation>
    <scope>IDENTIFICATION</scope>
</reference>
<feature type="domain" description="Tyrosine specific protein phosphatases" evidence="23">
    <location>
        <begin position="72"/>
        <end position="139"/>
    </location>
</feature>
<dbReference type="RefSeq" id="XP_030835310.1">
    <property type="nucleotide sequence ID" value="XM_030979450.1"/>
</dbReference>
<dbReference type="GO" id="GO:0004725">
    <property type="term" value="F:protein tyrosine phosphatase activity"/>
    <property type="evidence" value="ECO:0000318"/>
    <property type="project" value="GO_Central"/>
</dbReference>
<evidence type="ECO:0000256" key="7">
    <source>
        <dbReference type="ARBA" id="ARBA00022490"/>
    </source>
</evidence>
<dbReference type="InterPro" id="IPR035892">
    <property type="entry name" value="C2_domain_sf"/>
</dbReference>
<dbReference type="EC" id="3.1.3.48" evidence="5"/>
<dbReference type="Proteomes" id="UP000007110">
    <property type="component" value="Unassembled WGS sequence"/>
</dbReference>
<dbReference type="GO" id="GO:0005829">
    <property type="term" value="C:cytosol"/>
    <property type="evidence" value="ECO:0000318"/>
    <property type="project" value="GO_Central"/>
</dbReference>
<dbReference type="PROSITE" id="PS00383">
    <property type="entry name" value="TYR_PHOSPHATASE_1"/>
    <property type="match status" value="1"/>
</dbReference>
<dbReference type="SMART" id="SM00404">
    <property type="entry name" value="PTPc_motif"/>
    <property type="match status" value="1"/>
</dbReference>
<dbReference type="GO" id="GO:0046856">
    <property type="term" value="P:phosphatidylinositol dephosphorylation"/>
    <property type="evidence" value="ECO:0000318"/>
    <property type="project" value="GO_Central"/>
</dbReference>
<dbReference type="GO" id="GO:0042995">
    <property type="term" value="C:cell projection"/>
    <property type="evidence" value="ECO:0000318"/>
    <property type="project" value="GO_Central"/>
</dbReference>
<dbReference type="RefSeq" id="XP_003723944.2">
    <property type="nucleotide sequence ID" value="XM_003723896.3"/>
</dbReference>
<comment type="catalytic activity">
    <reaction evidence="15">
        <text>1D-myo-inositol 1,3,4,5-tetrakisphosphate + H2O = 1D-myo-inositol 1,4,5-trisphosphate + phosphate</text>
        <dbReference type="Rhea" id="RHEA:77155"/>
        <dbReference type="ChEBI" id="CHEBI:15377"/>
        <dbReference type="ChEBI" id="CHEBI:43474"/>
        <dbReference type="ChEBI" id="CHEBI:57895"/>
        <dbReference type="ChEBI" id="CHEBI:203600"/>
    </reaction>
    <physiologicalReaction direction="left-to-right" evidence="15">
        <dbReference type="Rhea" id="RHEA:77156"/>
    </physiologicalReaction>
</comment>
<evidence type="ECO:0000313" key="27">
    <source>
        <dbReference type="Proteomes" id="UP000007110"/>
    </source>
</evidence>
<comment type="catalytic activity">
    <reaction evidence="17">
        <text>1D-myo-inositol 1,3,4,5,6-pentakisphosphate + H2O = 1D-myo-inositol 1,4,5,6-tetrakisphosphate + phosphate</text>
        <dbReference type="Rhea" id="RHEA:77143"/>
        <dbReference type="ChEBI" id="CHEBI:15377"/>
        <dbReference type="ChEBI" id="CHEBI:43474"/>
        <dbReference type="ChEBI" id="CHEBI:57627"/>
        <dbReference type="ChEBI" id="CHEBI:57733"/>
    </reaction>
    <physiologicalReaction direction="left-to-right" evidence="17">
        <dbReference type="Rhea" id="RHEA:77144"/>
    </physiologicalReaction>
</comment>
<dbReference type="GO" id="GO:0043005">
    <property type="term" value="C:neuron projection"/>
    <property type="evidence" value="ECO:0007669"/>
    <property type="project" value="UniProtKB-SubCell"/>
</dbReference>
<dbReference type="SMART" id="SM01326">
    <property type="entry name" value="PTEN_C2"/>
    <property type="match status" value="1"/>
</dbReference>
<evidence type="ECO:0000313" key="26">
    <source>
        <dbReference type="EnsemblMetazoa" id="XP_003723944"/>
    </source>
</evidence>
<dbReference type="GO" id="GO:0016314">
    <property type="term" value="F:phosphatidylinositol-3,4,5-trisphosphate 3-phosphatase activity"/>
    <property type="evidence" value="ECO:0000318"/>
    <property type="project" value="GO_Central"/>
</dbReference>
<evidence type="ECO:0000256" key="11">
    <source>
        <dbReference type="ARBA" id="ARBA00023273"/>
    </source>
</evidence>
<dbReference type="InterPro" id="IPR000387">
    <property type="entry name" value="Tyr_Pase_dom"/>
</dbReference>
<dbReference type="EC" id="3.1.3.16" evidence="6"/>
<dbReference type="GO" id="GO:0005634">
    <property type="term" value="C:nucleus"/>
    <property type="evidence" value="ECO:0000318"/>
    <property type="project" value="GO_Central"/>
</dbReference>
<keyword evidence="27" id="KW-1185">Reference proteome</keyword>
<evidence type="ECO:0000256" key="12">
    <source>
        <dbReference type="ARBA" id="ARBA00034256"/>
    </source>
</evidence>
<feature type="domain" description="C2 tensin-type" evidence="25">
    <location>
        <begin position="156"/>
        <end position="330"/>
    </location>
</feature>
<evidence type="ECO:0000256" key="8">
    <source>
        <dbReference type="ARBA" id="ARBA00022801"/>
    </source>
</evidence>
<dbReference type="Pfam" id="PF10409">
    <property type="entry name" value="PTEN_C2"/>
    <property type="match status" value="1"/>
</dbReference>
<evidence type="ECO:0000256" key="17">
    <source>
        <dbReference type="ARBA" id="ARBA00043762"/>
    </source>
</evidence>
<evidence type="ECO:0000256" key="6">
    <source>
        <dbReference type="ARBA" id="ARBA00013081"/>
    </source>
</evidence>
<dbReference type="SUPFAM" id="SSF52799">
    <property type="entry name" value="(Phosphotyrosine protein) phosphatases II"/>
    <property type="match status" value="1"/>
</dbReference>
<keyword evidence="8" id="KW-0378">Hydrolase</keyword>
<evidence type="ECO:0000256" key="13">
    <source>
        <dbReference type="ARBA" id="ARBA00034268"/>
    </source>
</evidence>
<evidence type="ECO:0000256" key="20">
    <source>
        <dbReference type="ARBA" id="ARBA00048832"/>
    </source>
</evidence>
<comment type="catalytic activity">
    <reaction evidence="19">
        <text>O-phospho-L-seryl-[protein] + H2O = L-seryl-[protein] + phosphate</text>
        <dbReference type="Rhea" id="RHEA:20629"/>
        <dbReference type="Rhea" id="RHEA-COMP:9863"/>
        <dbReference type="Rhea" id="RHEA-COMP:11604"/>
        <dbReference type="ChEBI" id="CHEBI:15377"/>
        <dbReference type="ChEBI" id="CHEBI:29999"/>
        <dbReference type="ChEBI" id="CHEBI:43474"/>
        <dbReference type="ChEBI" id="CHEBI:83421"/>
        <dbReference type="EC" id="3.1.3.16"/>
    </reaction>
    <physiologicalReaction direction="left-to-right" evidence="19">
        <dbReference type="Rhea" id="RHEA:20630"/>
    </physiologicalReaction>
</comment>
<comment type="catalytic activity">
    <reaction evidence="21">
        <text>O-phospho-L-tyrosyl-[protein] + H2O = L-tyrosyl-[protein] + phosphate</text>
        <dbReference type="Rhea" id="RHEA:10684"/>
        <dbReference type="Rhea" id="RHEA-COMP:10136"/>
        <dbReference type="Rhea" id="RHEA-COMP:20101"/>
        <dbReference type="ChEBI" id="CHEBI:15377"/>
        <dbReference type="ChEBI" id="CHEBI:43474"/>
        <dbReference type="ChEBI" id="CHEBI:46858"/>
        <dbReference type="ChEBI" id="CHEBI:61978"/>
        <dbReference type="EC" id="3.1.3.48"/>
    </reaction>
    <physiologicalReaction direction="left-to-right" evidence="21">
        <dbReference type="Rhea" id="RHEA:10685"/>
    </physiologicalReaction>
</comment>
<feature type="region of interest" description="Disordered" evidence="22">
    <location>
        <begin position="329"/>
        <end position="382"/>
    </location>
</feature>
<comment type="catalytic activity">
    <reaction evidence="20">
        <text>O-phospho-L-threonyl-[protein] + H2O = L-threonyl-[protein] + phosphate</text>
        <dbReference type="Rhea" id="RHEA:47004"/>
        <dbReference type="Rhea" id="RHEA-COMP:11060"/>
        <dbReference type="Rhea" id="RHEA-COMP:11605"/>
        <dbReference type="ChEBI" id="CHEBI:15377"/>
        <dbReference type="ChEBI" id="CHEBI:30013"/>
        <dbReference type="ChEBI" id="CHEBI:43474"/>
        <dbReference type="ChEBI" id="CHEBI:61977"/>
        <dbReference type="EC" id="3.1.3.16"/>
    </reaction>
    <physiologicalReaction direction="left-to-right" evidence="20">
        <dbReference type="Rhea" id="RHEA:47005"/>
    </physiologicalReaction>
</comment>
<sequence length="382" mass="43965">MGFPAESLERMYRNDMEHVVKFLNSHHQDHYKVYNLCSERNYDTSRFDHRVAHYPFDDHNPPRIELIRPFCEDVMQWLAEDKDNVAAIHCKAGKGRTGVMICALLLHQGRCLTAAESMEYYGKIRTTDGKGVTIPSQRRYVQYYGELVKRNTLYKTQTVLLKRVQLYTIPMMSSGTCCPFFTVHQHKVKIHTQEAVKGVKKGLSCVEFELPHALPIRDDVKIEFYHKSGLLKMDKRLMFHMWFNTYFIVHPIQPDKDYFGQARSHSRPTSTVSCPSPDQARAPFAEDEMLNGGEEFVLELHKDEIDKANKDKTNKVFSPNLKVKLFFARGREDQVPPTPEPSEGNLSPSQSENDLLDDQDLDDGTDSGDEDCIYETSESSVV</sequence>
<dbReference type="PANTHER" id="PTHR12305">
    <property type="entry name" value="PHOSPHATASE WITH HOMOLOGY TO TENSIN"/>
    <property type="match status" value="1"/>
</dbReference>
<feature type="region of interest" description="Disordered" evidence="22">
    <location>
        <begin position="260"/>
        <end position="280"/>
    </location>
</feature>
<dbReference type="GO" id="GO:0005886">
    <property type="term" value="C:plasma membrane"/>
    <property type="evidence" value="ECO:0000318"/>
    <property type="project" value="GO_Central"/>
</dbReference>
<evidence type="ECO:0000259" key="25">
    <source>
        <dbReference type="PROSITE" id="PS51182"/>
    </source>
</evidence>
<dbReference type="GO" id="GO:0051896">
    <property type="term" value="P:regulation of phosphatidylinositol 3-kinase/protein kinase B signal transduction"/>
    <property type="evidence" value="ECO:0000318"/>
    <property type="project" value="GO_Central"/>
</dbReference>
<dbReference type="InterPro" id="IPR051281">
    <property type="entry name" value="Dual-spec_lipid-protein_phosph"/>
</dbReference>
<evidence type="ECO:0000256" key="18">
    <source>
        <dbReference type="ARBA" id="ARBA00044309"/>
    </source>
</evidence>
<dbReference type="GeneID" id="591554"/>
<dbReference type="InParanoid" id="A0A7M7GJI7"/>
<evidence type="ECO:0000259" key="24">
    <source>
        <dbReference type="PROSITE" id="PS51181"/>
    </source>
</evidence>
<proteinExistence type="inferred from homology"/>
<dbReference type="SUPFAM" id="SSF49562">
    <property type="entry name" value="C2 domain (Calcium/lipid-binding domain, CaLB)"/>
    <property type="match status" value="1"/>
</dbReference>
<evidence type="ECO:0000256" key="19">
    <source>
        <dbReference type="ARBA" id="ARBA00047986"/>
    </source>
</evidence>
<dbReference type="PANTHER" id="PTHR12305:SF81">
    <property type="entry name" value="PHOSPHATIDYLINOSITOL 3,4,5-TRISPHOSPHATE 3-PHOSPHATASE AND DUAL-SPECIFICITY PROTEIN PHOSPHATASE PTEN"/>
    <property type="match status" value="1"/>
</dbReference>
<dbReference type="OrthoDB" id="16692at2759"/>
<evidence type="ECO:0000256" key="15">
    <source>
        <dbReference type="ARBA" id="ARBA00043734"/>
    </source>
</evidence>
<evidence type="ECO:0000256" key="21">
    <source>
        <dbReference type="ARBA" id="ARBA00051341"/>
    </source>
</evidence>
<evidence type="ECO:0000256" key="5">
    <source>
        <dbReference type="ARBA" id="ARBA00013064"/>
    </source>
</evidence>
<comment type="similarity">
    <text evidence="3">Belongs to the PTEN phosphatase protein family.</text>
</comment>
<evidence type="ECO:0000256" key="14">
    <source>
        <dbReference type="ARBA" id="ARBA00034338"/>
    </source>
</evidence>
<evidence type="ECO:0000256" key="4">
    <source>
        <dbReference type="ARBA" id="ARBA00013015"/>
    </source>
</evidence>
<comment type="subcellular location">
    <subcellularLocation>
        <location evidence="1">Cell projection</location>
        <location evidence="1">Neuron projection</location>
    </subcellularLocation>
    <subcellularLocation>
        <location evidence="2">Cytoplasm</location>
    </subcellularLocation>
</comment>
<evidence type="ECO:0000256" key="2">
    <source>
        <dbReference type="ARBA" id="ARBA00004496"/>
    </source>
</evidence>
<feature type="domain" description="Phosphatase tensin-type" evidence="24">
    <location>
        <begin position="1"/>
        <end position="151"/>
    </location>
</feature>
<dbReference type="InterPro" id="IPR045101">
    <property type="entry name" value="PTP_PTEN"/>
</dbReference>
<dbReference type="GO" id="GO:0050793">
    <property type="term" value="P:regulation of developmental process"/>
    <property type="evidence" value="ECO:0007669"/>
    <property type="project" value="UniProtKB-ARBA"/>
</dbReference>
<dbReference type="GO" id="GO:0004722">
    <property type="term" value="F:protein serine/threonine phosphatase activity"/>
    <property type="evidence" value="ECO:0007669"/>
    <property type="project" value="UniProtKB-EC"/>
</dbReference>
<protein>
    <recommendedName>
        <fullName evidence="14">Phosphatidylinositol 3,4,5-trisphosphate 3-phosphatase and dual-specificity protein phosphatase PTEN</fullName>
        <ecNumber evidence="6">3.1.3.16</ecNumber>
        <ecNumber evidence="5">3.1.3.48</ecNumber>
        <ecNumber evidence="4">3.1.3.67</ecNumber>
    </recommendedName>
    <alternativeName>
        <fullName evidence="18">Inositol polyphosphate 3-phosphatase</fullName>
    </alternativeName>
</protein>
<reference evidence="27" key="1">
    <citation type="submission" date="2015-02" db="EMBL/GenBank/DDBJ databases">
        <title>Genome sequencing for Strongylocentrotus purpuratus.</title>
        <authorList>
            <person name="Murali S."/>
            <person name="Liu Y."/>
            <person name="Vee V."/>
            <person name="English A."/>
            <person name="Wang M."/>
            <person name="Skinner E."/>
            <person name="Han Y."/>
            <person name="Muzny D.M."/>
            <person name="Worley K.C."/>
            <person name="Gibbs R.A."/>
        </authorList>
    </citation>
    <scope>NUCLEOTIDE SEQUENCE</scope>
</reference>
<evidence type="ECO:0000256" key="10">
    <source>
        <dbReference type="ARBA" id="ARBA00023098"/>
    </source>
</evidence>
<dbReference type="Gene3D" id="3.90.190.10">
    <property type="entry name" value="Protein tyrosine phosphatase superfamily"/>
    <property type="match status" value="1"/>
</dbReference>
<evidence type="ECO:0000256" key="1">
    <source>
        <dbReference type="ARBA" id="ARBA00004487"/>
    </source>
</evidence>
<dbReference type="InterPro" id="IPR014020">
    <property type="entry name" value="Tensin_C2-dom"/>
</dbReference>
<dbReference type="InterPro" id="IPR029023">
    <property type="entry name" value="Tensin_phosphatase"/>
</dbReference>
<feature type="compositionally biased region" description="Polar residues" evidence="22">
    <location>
        <begin position="267"/>
        <end position="276"/>
    </location>
</feature>
<dbReference type="EC" id="3.1.3.67" evidence="4"/>
<keyword evidence="11" id="KW-0966">Cell projection</keyword>
<dbReference type="InterPro" id="IPR016130">
    <property type="entry name" value="Tyr_Pase_AS"/>
</dbReference>
<dbReference type="CDD" id="cd14509">
    <property type="entry name" value="PTP_PTEN"/>
    <property type="match status" value="1"/>
</dbReference>
<keyword evidence="9" id="KW-0904">Protein phosphatase</keyword>
<dbReference type="EnsemblMetazoa" id="XM_030979450">
    <property type="protein sequence ID" value="XP_030835310"/>
    <property type="gene ID" value="LOC591554"/>
</dbReference>
<name>A0A7M7GJI7_STRPU</name>
<dbReference type="KEGG" id="spu:591554"/>
<dbReference type="InterPro" id="IPR029021">
    <property type="entry name" value="Prot-tyrosine_phosphatase-like"/>
</dbReference>
<evidence type="ECO:0000256" key="9">
    <source>
        <dbReference type="ARBA" id="ARBA00022912"/>
    </source>
</evidence>
<organism evidence="26 27">
    <name type="scientific">Strongylocentrotus purpuratus</name>
    <name type="common">Purple sea urchin</name>
    <dbReference type="NCBI Taxonomy" id="7668"/>
    <lineage>
        <taxon>Eukaryota</taxon>
        <taxon>Metazoa</taxon>
        <taxon>Echinodermata</taxon>
        <taxon>Eleutherozoa</taxon>
        <taxon>Echinozoa</taxon>
        <taxon>Echinoidea</taxon>
        <taxon>Euechinoidea</taxon>
        <taxon>Echinacea</taxon>
        <taxon>Camarodonta</taxon>
        <taxon>Echinidea</taxon>
        <taxon>Strongylocentrotidae</taxon>
        <taxon>Strongylocentrotus</taxon>
    </lineage>
</organism>
<comment type="catalytic activity">
    <reaction evidence="13">
        <text>1,2-dioctanoyl-sn-glycero-3-phospho-(1D-myo-inositol-3,4,5-trisphosphate) + H2O = 1,2-dioctanoyl-sn-glycero-3-phospho-(1D-myo-inositol-4,5-bisphosphate) + phosphate</text>
        <dbReference type="Rhea" id="RHEA:43552"/>
        <dbReference type="ChEBI" id="CHEBI:15377"/>
        <dbReference type="ChEBI" id="CHEBI:43474"/>
        <dbReference type="ChEBI" id="CHEBI:83416"/>
        <dbReference type="ChEBI" id="CHEBI:83419"/>
    </reaction>
    <physiologicalReaction direction="left-to-right" evidence="13">
        <dbReference type="Rhea" id="RHEA:43553"/>
    </physiologicalReaction>
</comment>
<feature type="compositionally biased region" description="Acidic residues" evidence="22">
    <location>
        <begin position="354"/>
        <end position="373"/>
    </location>
</feature>
<dbReference type="PROSITE" id="PS50056">
    <property type="entry name" value="TYR_PHOSPHATASE_2"/>
    <property type="match status" value="1"/>
</dbReference>
<evidence type="ECO:0000259" key="23">
    <source>
        <dbReference type="PROSITE" id="PS50056"/>
    </source>
</evidence>
<dbReference type="Gene3D" id="2.60.40.1110">
    <property type="match status" value="1"/>
</dbReference>
<dbReference type="GO" id="GO:0048870">
    <property type="term" value="P:cell motility"/>
    <property type="evidence" value="ECO:0000318"/>
    <property type="project" value="GO_Central"/>
</dbReference>
<dbReference type="GO" id="GO:0043491">
    <property type="term" value="P:phosphatidylinositol 3-kinase/protein kinase B signal transduction"/>
    <property type="evidence" value="ECO:0000318"/>
    <property type="project" value="GO_Central"/>
</dbReference>
<dbReference type="EnsemblMetazoa" id="XM_003723896">
    <property type="protein sequence ID" value="XP_003723944"/>
    <property type="gene ID" value="LOC591554"/>
</dbReference>
<accession>A0A7M7GJI7</accession>